<protein>
    <submittedName>
        <fullName evidence="2">Uncharacterized protein</fullName>
    </submittedName>
</protein>
<accession>W9RCY2</accession>
<dbReference type="EMBL" id="KE344032">
    <property type="protein sequence ID" value="EXB51141.1"/>
    <property type="molecule type" value="Genomic_DNA"/>
</dbReference>
<dbReference type="Proteomes" id="UP000030645">
    <property type="component" value="Unassembled WGS sequence"/>
</dbReference>
<evidence type="ECO:0000313" key="2">
    <source>
        <dbReference type="EMBL" id="EXB51141.1"/>
    </source>
</evidence>
<sequence length="70" mass="7945">MVERWLQWVPFFCRGIISIFSLLFFVIVLIKTACARLYIVTTEVVSPPSGFNCVPTFVSCLQTVKVVWSG</sequence>
<evidence type="ECO:0000313" key="3">
    <source>
        <dbReference type="Proteomes" id="UP000030645"/>
    </source>
</evidence>
<keyword evidence="1" id="KW-0812">Transmembrane</keyword>
<gene>
    <name evidence="2" type="ORF">L484_009105</name>
</gene>
<proteinExistence type="predicted"/>
<evidence type="ECO:0000256" key="1">
    <source>
        <dbReference type="SAM" id="Phobius"/>
    </source>
</evidence>
<keyword evidence="1" id="KW-0472">Membrane</keyword>
<reference evidence="3" key="1">
    <citation type="submission" date="2013-01" db="EMBL/GenBank/DDBJ databases">
        <title>Draft Genome Sequence of a Mulberry Tree, Morus notabilis C.K. Schneid.</title>
        <authorList>
            <person name="He N."/>
            <person name="Zhao S."/>
        </authorList>
    </citation>
    <scope>NUCLEOTIDE SEQUENCE</scope>
</reference>
<dbReference type="AlphaFoldDB" id="W9RCY2"/>
<keyword evidence="3" id="KW-1185">Reference proteome</keyword>
<feature type="transmembrane region" description="Helical" evidence="1">
    <location>
        <begin position="6"/>
        <end position="30"/>
    </location>
</feature>
<organism evidence="2 3">
    <name type="scientific">Morus notabilis</name>
    <dbReference type="NCBI Taxonomy" id="981085"/>
    <lineage>
        <taxon>Eukaryota</taxon>
        <taxon>Viridiplantae</taxon>
        <taxon>Streptophyta</taxon>
        <taxon>Embryophyta</taxon>
        <taxon>Tracheophyta</taxon>
        <taxon>Spermatophyta</taxon>
        <taxon>Magnoliopsida</taxon>
        <taxon>eudicotyledons</taxon>
        <taxon>Gunneridae</taxon>
        <taxon>Pentapetalae</taxon>
        <taxon>rosids</taxon>
        <taxon>fabids</taxon>
        <taxon>Rosales</taxon>
        <taxon>Moraceae</taxon>
        <taxon>Moreae</taxon>
        <taxon>Morus</taxon>
    </lineage>
</organism>
<keyword evidence="1" id="KW-1133">Transmembrane helix</keyword>
<name>W9RCY2_9ROSA</name>